<dbReference type="SMART" id="SM00717">
    <property type="entry name" value="SANT"/>
    <property type="match status" value="1"/>
</dbReference>
<sequence>MSSNLTSVSINKNKSRFAPKVKSRPNKRHQASDAPTSSSSSTTKSSSLPLADTSGTTAIATAATALTDTSIQPDNIEETIRRLSSSTIPSVANAIELLTTSSNTVKTPHAASSTTKSASAATATVRRSSKSPIDSGTPIVPGISSTTTATTIKEPTNRTKRSTTTSKIETPNTPSTPIPSGSSDKNSGMDSRTISSSVGEEPATASLTKRQKMMRNIKDAMKKSDKTPSSISTPTAIPTKSSKSTSGNSFAAPSNIITVSSSTTGTTTATTPRKRRVKMVNQDRAIDDDDEGDANNVVNSQYELADSDNEYTDIMVNAAERLHIKKKRKDDESRKKRKKKEVLLAKDMKTLDDLTTDPLQQEDMNRDIRYFLKDLPKGVVTKQFRDEQIEREQEQLQRDEEAAALKNDRDALDRLAQQKLELEMQKEKEEEIARAKKTKEEEQLKKQQQQQNSNTLAESSHALQVRMVDGNIVLDTDSMMIDRNKDLEQISHEHMEVVEENAQSRKINFQTYGKKTGNKRWTTEETDVFYDLLSQFGTDFEMMAQMIPNRSRTQIRLKYNKEQNKHPEKVTEYMLRKKKPLDLETFKSVTGLEFEKVPDHFHTLQIV</sequence>
<feature type="compositionally biased region" description="Low complexity" evidence="1">
    <location>
        <begin position="110"/>
        <end position="126"/>
    </location>
</feature>
<evidence type="ECO:0000256" key="1">
    <source>
        <dbReference type="SAM" id="MobiDB-lite"/>
    </source>
</evidence>
<evidence type="ECO:0000313" key="4">
    <source>
        <dbReference type="Proteomes" id="UP000193560"/>
    </source>
</evidence>
<dbReference type="InterPro" id="IPR009057">
    <property type="entry name" value="Homeodomain-like_sf"/>
</dbReference>
<accession>A0A1X2I3L7</accession>
<dbReference type="InterPro" id="IPR039467">
    <property type="entry name" value="TFIIIB_B''_Myb"/>
</dbReference>
<feature type="compositionally biased region" description="Basic and acidic residues" evidence="1">
    <location>
        <begin position="216"/>
        <end position="226"/>
    </location>
</feature>
<reference evidence="3 4" key="1">
    <citation type="submission" date="2016-07" db="EMBL/GenBank/DDBJ databases">
        <title>Pervasive Adenine N6-methylation of Active Genes in Fungi.</title>
        <authorList>
            <consortium name="DOE Joint Genome Institute"/>
            <person name="Mondo S.J."/>
            <person name="Dannebaum R.O."/>
            <person name="Kuo R.C."/>
            <person name="Labutti K."/>
            <person name="Haridas S."/>
            <person name="Kuo A."/>
            <person name="Salamov A."/>
            <person name="Ahrendt S.R."/>
            <person name="Lipzen A."/>
            <person name="Sullivan W."/>
            <person name="Andreopoulos W.B."/>
            <person name="Clum A."/>
            <person name="Lindquist E."/>
            <person name="Daum C."/>
            <person name="Ramamoorthy G.K."/>
            <person name="Gryganskyi A."/>
            <person name="Culley D."/>
            <person name="Magnuson J.K."/>
            <person name="James T.Y."/>
            <person name="O'Malley M.A."/>
            <person name="Stajich J.E."/>
            <person name="Spatafora J.W."/>
            <person name="Visel A."/>
            <person name="Grigoriev I.V."/>
        </authorList>
    </citation>
    <scope>NUCLEOTIDE SEQUENCE [LARGE SCALE GENOMIC DNA]</scope>
    <source>
        <strain evidence="3 4">NRRL 1336</strain>
    </source>
</reference>
<dbReference type="OrthoDB" id="272624at2759"/>
<feature type="compositionally biased region" description="Basic residues" evidence="1">
    <location>
        <begin position="13"/>
        <end position="29"/>
    </location>
</feature>
<dbReference type="GO" id="GO:0000126">
    <property type="term" value="C:transcription factor TFIIIB complex"/>
    <property type="evidence" value="ECO:0007669"/>
    <property type="project" value="TreeGrafter"/>
</dbReference>
<feature type="compositionally biased region" description="Polar residues" evidence="1">
    <location>
        <begin position="143"/>
        <end position="154"/>
    </location>
</feature>
<dbReference type="AlphaFoldDB" id="A0A1X2I3L7"/>
<gene>
    <name evidence="3" type="ORF">BCR42DRAFT_495342</name>
</gene>
<feature type="compositionally biased region" description="Basic and acidic residues" evidence="1">
    <location>
        <begin position="431"/>
        <end position="445"/>
    </location>
</feature>
<evidence type="ECO:0000259" key="2">
    <source>
        <dbReference type="PROSITE" id="PS50090"/>
    </source>
</evidence>
<proteinExistence type="predicted"/>
<protein>
    <recommendedName>
        <fullName evidence="2">Myb-like domain-containing protein</fullName>
    </recommendedName>
</protein>
<feature type="region of interest" description="Disordered" evidence="1">
    <location>
        <begin position="1"/>
        <end position="52"/>
    </location>
</feature>
<dbReference type="CDD" id="cd00167">
    <property type="entry name" value="SANT"/>
    <property type="match status" value="1"/>
</dbReference>
<dbReference type="PANTHER" id="PTHR22929">
    <property type="entry name" value="RNA POLYMERASE III TRANSCRIPTION INITIATION FACTOR B"/>
    <property type="match status" value="1"/>
</dbReference>
<feature type="compositionally biased region" description="Low complexity" evidence="1">
    <location>
        <begin position="36"/>
        <end position="52"/>
    </location>
</feature>
<dbReference type="Pfam" id="PF15963">
    <property type="entry name" value="Myb_DNA-bind_7"/>
    <property type="match status" value="1"/>
</dbReference>
<dbReference type="STRING" id="90262.A0A1X2I3L7"/>
<dbReference type="GO" id="GO:0070898">
    <property type="term" value="P:RNA polymerase III preinitiation complex assembly"/>
    <property type="evidence" value="ECO:0007669"/>
    <property type="project" value="TreeGrafter"/>
</dbReference>
<dbReference type="EMBL" id="MCGE01000030">
    <property type="protein sequence ID" value="ORZ08650.1"/>
    <property type="molecule type" value="Genomic_DNA"/>
</dbReference>
<feature type="compositionally biased region" description="Polar residues" evidence="1">
    <location>
        <begin position="168"/>
        <end position="198"/>
    </location>
</feature>
<feature type="region of interest" description="Disordered" evidence="1">
    <location>
        <begin position="431"/>
        <end position="462"/>
    </location>
</feature>
<comment type="caution">
    <text evidence="3">The sequence shown here is derived from an EMBL/GenBank/DDBJ whole genome shotgun (WGS) entry which is preliminary data.</text>
</comment>
<dbReference type="SUPFAM" id="SSF46689">
    <property type="entry name" value="Homeodomain-like"/>
    <property type="match status" value="1"/>
</dbReference>
<dbReference type="PANTHER" id="PTHR22929:SF0">
    <property type="entry name" value="TRANSCRIPTION FACTOR TFIIIB COMPONENT B'' HOMOLOG"/>
    <property type="match status" value="1"/>
</dbReference>
<dbReference type="InterPro" id="IPR001005">
    <property type="entry name" value="SANT/Myb"/>
</dbReference>
<feature type="compositionally biased region" description="Polar residues" evidence="1">
    <location>
        <begin position="452"/>
        <end position="462"/>
    </location>
</feature>
<dbReference type="GO" id="GO:0001156">
    <property type="term" value="F:TFIIIC-class transcription factor complex binding"/>
    <property type="evidence" value="ECO:0007669"/>
    <property type="project" value="TreeGrafter"/>
</dbReference>
<dbReference type="Proteomes" id="UP000193560">
    <property type="component" value="Unassembled WGS sequence"/>
</dbReference>
<evidence type="ECO:0000313" key="3">
    <source>
        <dbReference type="EMBL" id="ORZ08650.1"/>
    </source>
</evidence>
<feature type="compositionally biased region" description="Polar residues" evidence="1">
    <location>
        <begin position="227"/>
        <end position="253"/>
    </location>
</feature>
<feature type="region of interest" description="Disordered" evidence="1">
    <location>
        <begin position="104"/>
        <end position="253"/>
    </location>
</feature>
<organism evidence="3 4">
    <name type="scientific">Absidia repens</name>
    <dbReference type="NCBI Taxonomy" id="90262"/>
    <lineage>
        <taxon>Eukaryota</taxon>
        <taxon>Fungi</taxon>
        <taxon>Fungi incertae sedis</taxon>
        <taxon>Mucoromycota</taxon>
        <taxon>Mucoromycotina</taxon>
        <taxon>Mucoromycetes</taxon>
        <taxon>Mucorales</taxon>
        <taxon>Cunninghamellaceae</taxon>
        <taxon>Absidia</taxon>
    </lineage>
</organism>
<name>A0A1X2I3L7_9FUNG</name>
<dbReference type="PROSITE" id="PS50090">
    <property type="entry name" value="MYB_LIKE"/>
    <property type="match status" value="1"/>
</dbReference>
<dbReference type="Gene3D" id="1.10.10.60">
    <property type="entry name" value="Homeodomain-like"/>
    <property type="match status" value="1"/>
</dbReference>
<feature type="domain" description="Myb-like" evidence="2">
    <location>
        <begin position="513"/>
        <end position="563"/>
    </location>
</feature>
<keyword evidence="4" id="KW-1185">Reference proteome</keyword>
<feature type="compositionally biased region" description="Polar residues" evidence="1">
    <location>
        <begin position="1"/>
        <end position="12"/>
    </location>
</feature>